<dbReference type="PROSITE" id="PS51831">
    <property type="entry name" value="HD"/>
    <property type="match status" value="1"/>
</dbReference>
<name>A0A3M6QK29_9BURK</name>
<keyword evidence="5" id="KW-1185">Reference proteome</keyword>
<dbReference type="InterPro" id="IPR003607">
    <property type="entry name" value="HD/PDEase_dom"/>
</dbReference>
<evidence type="ECO:0000256" key="1">
    <source>
        <dbReference type="ARBA" id="ARBA00022801"/>
    </source>
</evidence>
<accession>A0A3M6QK29</accession>
<dbReference type="InterPro" id="IPR006261">
    <property type="entry name" value="dGTPase"/>
</dbReference>
<dbReference type="SUPFAM" id="SSF109604">
    <property type="entry name" value="HD-domain/PDEase-like"/>
    <property type="match status" value="1"/>
</dbReference>
<proteinExistence type="inferred from homology"/>
<dbReference type="SMART" id="SM00471">
    <property type="entry name" value="HDc"/>
    <property type="match status" value="1"/>
</dbReference>
<dbReference type="Gene3D" id="1.10.3210.10">
    <property type="entry name" value="Hypothetical protein af1432"/>
    <property type="match status" value="2"/>
</dbReference>
<dbReference type="NCBIfam" id="TIGR01353">
    <property type="entry name" value="dGTP_triPase"/>
    <property type="match status" value="1"/>
</dbReference>
<dbReference type="PANTHER" id="PTHR11373">
    <property type="entry name" value="DEOXYNUCLEOSIDE TRIPHOSPHATE TRIPHOSPHOHYDROLASE"/>
    <property type="match status" value="1"/>
</dbReference>
<dbReference type="Proteomes" id="UP000278006">
    <property type="component" value="Unassembled WGS sequence"/>
</dbReference>
<dbReference type="GO" id="GO:0008832">
    <property type="term" value="F:dGTPase activity"/>
    <property type="evidence" value="ECO:0007669"/>
    <property type="project" value="TreeGrafter"/>
</dbReference>
<feature type="domain" description="HD" evidence="3">
    <location>
        <begin position="65"/>
        <end position="262"/>
    </location>
</feature>
<reference evidence="4 5" key="1">
    <citation type="submission" date="2018-10" db="EMBL/GenBank/DDBJ databases">
        <title>Draft genome of Cortibacter populi DSM10536.</title>
        <authorList>
            <person name="Bernier A.-M."/>
            <person name="Bernard K."/>
        </authorList>
    </citation>
    <scope>NUCLEOTIDE SEQUENCE [LARGE SCALE GENOMIC DNA]</scope>
    <source>
        <strain evidence="4 5">DSM 105136</strain>
    </source>
</reference>
<dbReference type="OrthoDB" id="9803619at2"/>
<dbReference type="NCBIfam" id="NF003701">
    <property type="entry name" value="PRK05318.1"/>
    <property type="match status" value="1"/>
</dbReference>
<keyword evidence="1 2" id="KW-0378">Hydrolase</keyword>
<dbReference type="AlphaFoldDB" id="A0A3M6QK29"/>
<dbReference type="InterPro" id="IPR023023">
    <property type="entry name" value="dNTPase_2"/>
</dbReference>
<organism evidence="4 5">
    <name type="scientific">Corticibacter populi</name>
    <dbReference type="NCBI Taxonomy" id="1550736"/>
    <lineage>
        <taxon>Bacteria</taxon>
        <taxon>Pseudomonadati</taxon>
        <taxon>Pseudomonadota</taxon>
        <taxon>Betaproteobacteria</taxon>
        <taxon>Burkholderiales</taxon>
        <taxon>Comamonadaceae</taxon>
        <taxon>Corticibacter</taxon>
    </lineage>
</organism>
<evidence type="ECO:0000313" key="5">
    <source>
        <dbReference type="Proteomes" id="UP000278006"/>
    </source>
</evidence>
<gene>
    <name evidence="4" type="primary">dgt</name>
    <name evidence="4" type="ORF">D8I35_16255</name>
</gene>
<dbReference type="PANTHER" id="PTHR11373:SF40">
    <property type="entry name" value="DEOXYGUANOSINETRIPHOSPHATE TRIPHOSPHOHYDROLASE-LIKE PROTEIN 2"/>
    <property type="match status" value="1"/>
</dbReference>
<dbReference type="CDD" id="cd00077">
    <property type="entry name" value="HDc"/>
    <property type="match status" value="1"/>
</dbReference>
<dbReference type="Pfam" id="PF13286">
    <property type="entry name" value="HD_assoc"/>
    <property type="match status" value="1"/>
</dbReference>
<dbReference type="NCBIfam" id="NF041026">
    <property type="entry name" value="antiphage_dGTPase"/>
    <property type="match status" value="1"/>
</dbReference>
<dbReference type="RefSeq" id="WP_122231311.1">
    <property type="nucleotide sequence ID" value="NZ_RDQO01000006.1"/>
</dbReference>
<dbReference type="EMBL" id="RDQO01000006">
    <property type="protein sequence ID" value="RMX03438.1"/>
    <property type="molecule type" value="Genomic_DNA"/>
</dbReference>
<dbReference type="GO" id="GO:0006203">
    <property type="term" value="P:dGTP catabolic process"/>
    <property type="evidence" value="ECO:0007669"/>
    <property type="project" value="TreeGrafter"/>
</dbReference>
<dbReference type="InterPro" id="IPR050135">
    <property type="entry name" value="dGTPase-like"/>
</dbReference>
<protein>
    <recommendedName>
        <fullName evidence="2">Deoxyguanosinetriphosphate triphosphohydrolase-like protein</fullName>
    </recommendedName>
</protein>
<dbReference type="InterPro" id="IPR026875">
    <property type="entry name" value="PHydrolase_assoc_dom"/>
</dbReference>
<comment type="similarity">
    <text evidence="2">Belongs to the dGTPase family. Type 2 subfamily.</text>
</comment>
<dbReference type="Pfam" id="PF01966">
    <property type="entry name" value="HD"/>
    <property type="match status" value="1"/>
</dbReference>
<evidence type="ECO:0000256" key="2">
    <source>
        <dbReference type="HAMAP-Rule" id="MF_01212"/>
    </source>
</evidence>
<evidence type="ECO:0000259" key="3">
    <source>
        <dbReference type="PROSITE" id="PS51831"/>
    </source>
</evidence>
<evidence type="ECO:0000313" key="4">
    <source>
        <dbReference type="EMBL" id="RMX03438.1"/>
    </source>
</evidence>
<dbReference type="InterPro" id="IPR006674">
    <property type="entry name" value="HD_domain"/>
</dbReference>
<dbReference type="HAMAP" id="MF_01212">
    <property type="entry name" value="dGTPase_type2"/>
    <property type="match status" value="1"/>
</dbReference>
<comment type="caution">
    <text evidence="4">The sequence shown here is derived from an EMBL/GenBank/DDBJ whole genome shotgun (WGS) entry which is preliminary data.</text>
</comment>
<sequence length="454" mass="50445">MSSSTWIERKRQSDEPYVGADFNSGAPDAQYQRDRARIIHSAAFRRLQSKTQVLKPGESDFYRTRLTHSLEVAQLGSGICAQLAATQPAEYRACIPSPMLIEAICLAHDLGHPPFGHGGEGALNTFMKDHGGFEGNGQTLRIATRLGEYSEAHGLDLTRRTLLGLLKYPAPHHRVAHYPQPDAGWQAPAPGSGIPRQACKPPKCIHDDEADVLAWILAPFSSGDRQRFTAIDAPATPGRHARTRHKAFDTSIMELADDIAYGVHDLEDAIALRLVTAAQWQANVVARADALRWDTPEQAQQFGELLTFASAQLFGDGEKPRKHAISRIVGFLVRHIRIEPQHRFEAPLLDLQAVMAPGVQGFLALLKDFVMQYVILRQQVQELEYKGQHMLMRLFEVLLENPRRLLPLDCQQLLEQGAALERTVCDHLASMTDREATLGYGRLFMPGIGAFPAH</sequence>